<proteinExistence type="predicted"/>
<keyword evidence="2" id="KW-1185">Reference proteome</keyword>
<organism evidence="1 2">
    <name type="scientific">Rhizophagus irregularis (strain DAOM 181602 / DAOM 197198 / MUCL 43194)</name>
    <name type="common">Arbuscular mycorrhizal fungus</name>
    <name type="synonym">Glomus intraradices</name>
    <dbReference type="NCBI Taxonomy" id="747089"/>
    <lineage>
        <taxon>Eukaryota</taxon>
        <taxon>Fungi</taxon>
        <taxon>Fungi incertae sedis</taxon>
        <taxon>Mucoromycota</taxon>
        <taxon>Glomeromycotina</taxon>
        <taxon>Glomeromycetes</taxon>
        <taxon>Glomerales</taxon>
        <taxon>Glomeraceae</taxon>
        <taxon>Rhizophagus</taxon>
    </lineage>
</organism>
<evidence type="ECO:0008006" key="3">
    <source>
        <dbReference type="Google" id="ProtNLM"/>
    </source>
</evidence>
<evidence type="ECO:0000313" key="1">
    <source>
        <dbReference type="EMBL" id="POG74670.1"/>
    </source>
</evidence>
<evidence type="ECO:0000313" key="2">
    <source>
        <dbReference type="Proteomes" id="UP000018888"/>
    </source>
</evidence>
<reference evidence="1 2" key="2">
    <citation type="journal article" date="2018" name="New Phytol.">
        <title>High intraspecific genome diversity in the model arbuscular mycorrhizal symbiont Rhizophagus irregularis.</title>
        <authorList>
            <person name="Chen E.C.H."/>
            <person name="Morin E."/>
            <person name="Beaudet D."/>
            <person name="Noel J."/>
            <person name="Yildirir G."/>
            <person name="Ndikumana S."/>
            <person name="Charron P."/>
            <person name="St-Onge C."/>
            <person name="Giorgi J."/>
            <person name="Kruger M."/>
            <person name="Marton T."/>
            <person name="Ropars J."/>
            <person name="Grigoriev I.V."/>
            <person name="Hainaut M."/>
            <person name="Henrissat B."/>
            <person name="Roux C."/>
            <person name="Martin F."/>
            <person name="Corradi N."/>
        </authorList>
    </citation>
    <scope>NUCLEOTIDE SEQUENCE [LARGE SCALE GENOMIC DNA]</scope>
    <source>
        <strain evidence="1 2">DAOM 197198</strain>
    </source>
</reference>
<protein>
    <recommendedName>
        <fullName evidence="3">F-box domain-containing protein</fullName>
    </recommendedName>
</protein>
<reference evidence="1 2" key="1">
    <citation type="journal article" date="2013" name="Proc. Natl. Acad. Sci. U.S.A.">
        <title>Genome of an arbuscular mycorrhizal fungus provides insight into the oldest plant symbiosis.</title>
        <authorList>
            <person name="Tisserant E."/>
            <person name="Malbreil M."/>
            <person name="Kuo A."/>
            <person name="Kohler A."/>
            <person name="Symeonidi A."/>
            <person name="Balestrini R."/>
            <person name="Charron P."/>
            <person name="Duensing N."/>
            <person name="Frei Dit Frey N."/>
            <person name="Gianinazzi-Pearson V."/>
            <person name="Gilbert L.B."/>
            <person name="Handa Y."/>
            <person name="Herr J.R."/>
            <person name="Hijri M."/>
            <person name="Koul R."/>
            <person name="Kawaguchi M."/>
            <person name="Krajinski F."/>
            <person name="Lammers P.J."/>
            <person name="Masclaux F.G."/>
            <person name="Murat C."/>
            <person name="Morin E."/>
            <person name="Ndikumana S."/>
            <person name="Pagni M."/>
            <person name="Petitpierre D."/>
            <person name="Requena N."/>
            <person name="Rosikiewicz P."/>
            <person name="Riley R."/>
            <person name="Saito K."/>
            <person name="San Clemente H."/>
            <person name="Shapiro H."/>
            <person name="van Tuinen D."/>
            <person name="Becard G."/>
            <person name="Bonfante P."/>
            <person name="Paszkowski U."/>
            <person name="Shachar-Hill Y.Y."/>
            <person name="Tuskan G.A."/>
            <person name="Young P.W."/>
            <person name="Sanders I.R."/>
            <person name="Henrissat B."/>
            <person name="Rensing S.A."/>
            <person name="Grigoriev I.V."/>
            <person name="Corradi N."/>
            <person name="Roux C."/>
            <person name="Martin F."/>
        </authorList>
    </citation>
    <scope>NUCLEOTIDE SEQUENCE [LARGE SCALE GENOMIC DNA]</scope>
    <source>
        <strain evidence="1 2">DAOM 197198</strain>
    </source>
</reference>
<gene>
    <name evidence="1" type="ORF">GLOIN_2v1771105</name>
</gene>
<comment type="caution">
    <text evidence="1">The sequence shown here is derived from an EMBL/GenBank/DDBJ whole genome shotgun (WGS) entry which is preliminary data.</text>
</comment>
<dbReference type="EMBL" id="AUPC02000069">
    <property type="protein sequence ID" value="POG74670.1"/>
    <property type="molecule type" value="Genomic_DNA"/>
</dbReference>
<dbReference type="VEuPathDB" id="FungiDB:RhiirFUN_010111"/>
<sequence length="580" mass="68262">MAHPKISIVDLPELTYEVIKYFKNDFSTLYSCVLVNRLWCRITIPLLWENPFLIPSKNYKKNSNLIKIYLYDLNDDLKTKLNQYGIRDNSLTSSALFNYPSFLKYLNTFNMATFANSWVENIIITSKQRLNIDLICDIKRLVIISLFKKFIENEVNLNTLEIEISNYYYYIFFINILESILQNTNFIYNTGNLKLYIDNKNDIDFYYYNNDHTLIEDRILQIINLHQNLKKIIFGDNNLPLFKSLLLSKGFNCSNTLNTIIFYRINFNNLINLDKILEQLNVLESVHIIHCFSLDSQFVQQIDNLTKPFKLKTLFIDRIPQIEPLQKLLQISGDYLENLMCRFSLVLSLNQQLLELIIKYCKNIKRLNLQSIGKQITCLVINLIKNIKQNLNYLKISECYQSLLIGYYEFSSLLLQNLGQILPSKLEYLHLILHIKPNDFKIFLENSQNIFIKKLLIMQNGNDDILYYLREYIIKKKRVKYLAIKYDDDFLNLNDKVKEFKLRNNIRVQNYCYLSIDIYDLKTVIVPANQEIVFNSVGIGHCPIPNSGLLDFGPNGDIQSNSNSNGLCPHKFGRIKFYIP</sequence>
<dbReference type="Proteomes" id="UP000018888">
    <property type="component" value="Unassembled WGS sequence"/>
</dbReference>
<dbReference type="AlphaFoldDB" id="A0A2P4QAK3"/>
<name>A0A2P4QAK3_RHIID</name>
<accession>A0A2P4QAK3</accession>